<organism evidence="1 2">
    <name type="scientific">Etheostoma spectabile</name>
    <name type="common">orangethroat darter</name>
    <dbReference type="NCBI Taxonomy" id="54343"/>
    <lineage>
        <taxon>Eukaryota</taxon>
        <taxon>Metazoa</taxon>
        <taxon>Chordata</taxon>
        <taxon>Craniata</taxon>
        <taxon>Vertebrata</taxon>
        <taxon>Euteleostomi</taxon>
        <taxon>Actinopterygii</taxon>
        <taxon>Neopterygii</taxon>
        <taxon>Teleostei</taxon>
        <taxon>Neoteleostei</taxon>
        <taxon>Acanthomorphata</taxon>
        <taxon>Eupercaria</taxon>
        <taxon>Perciformes</taxon>
        <taxon>Percoidei</taxon>
        <taxon>Percidae</taxon>
        <taxon>Etheostomatinae</taxon>
        <taxon>Etheostoma</taxon>
    </lineage>
</organism>
<dbReference type="EMBL" id="VOFY01000005">
    <property type="protein sequence ID" value="KAA8592994.1"/>
    <property type="molecule type" value="Genomic_DNA"/>
</dbReference>
<dbReference type="AlphaFoldDB" id="A0A5J5DHZ3"/>
<name>A0A5J5DHZ3_9PERO</name>
<sequence>MVYPGSWLMMQASGFALSSALLQPNIGGIEMEKPISQVTLIKIAARLDLLPQCPLVQNLIEGRHWQNQYRYHKVCHGQGSNQIVSHILERSLQGDGCHDARIAKYGGEDKGPQKQRGDDLVTQLHIWKRPRARAILARVPVGNHLHPIRVTAGRVAVVVACCYKIHNATTLRARLSQNSGGHATEKISRTQSVPQTAAAVRFTGVHRSYRVRAVALRTHDADVCEGFKFDRTASGTWLMALEDGV</sequence>
<comment type="caution">
    <text evidence="1">The sequence shown here is derived from an EMBL/GenBank/DDBJ whole genome shotgun (WGS) entry which is preliminary data.</text>
</comment>
<keyword evidence="2" id="KW-1185">Reference proteome</keyword>
<reference evidence="1 2" key="1">
    <citation type="submission" date="2019-08" db="EMBL/GenBank/DDBJ databases">
        <title>A chromosome-level genome assembly, high-density linkage maps, and genome scans reveal the genomic architecture of hybrid incompatibilities underlying speciation via character displacement in darters (Percidae: Etheostominae).</title>
        <authorList>
            <person name="Moran R.L."/>
            <person name="Catchen J.M."/>
            <person name="Fuller R.C."/>
        </authorList>
    </citation>
    <scope>NUCLEOTIDE SEQUENCE [LARGE SCALE GENOMIC DNA]</scope>
    <source>
        <strain evidence="1">EspeVRDwgs_2016</strain>
        <tissue evidence="1">Muscle</tissue>
    </source>
</reference>
<dbReference type="Proteomes" id="UP000327493">
    <property type="component" value="Chromosome 5"/>
</dbReference>
<gene>
    <name evidence="1" type="ORF">FQN60_018449</name>
</gene>
<protein>
    <submittedName>
        <fullName evidence="1">Uncharacterized protein</fullName>
    </submittedName>
</protein>
<accession>A0A5J5DHZ3</accession>
<evidence type="ECO:0000313" key="2">
    <source>
        <dbReference type="Proteomes" id="UP000327493"/>
    </source>
</evidence>
<evidence type="ECO:0000313" key="1">
    <source>
        <dbReference type="EMBL" id="KAA8592994.1"/>
    </source>
</evidence>
<proteinExistence type="predicted"/>